<name>A0A6C0DX24_9ZZZZ</name>
<proteinExistence type="predicted"/>
<accession>A0A6C0DX24</accession>
<dbReference type="EMBL" id="MN739684">
    <property type="protein sequence ID" value="QHT20971.1"/>
    <property type="molecule type" value="Genomic_DNA"/>
</dbReference>
<evidence type="ECO:0008006" key="2">
    <source>
        <dbReference type="Google" id="ProtNLM"/>
    </source>
</evidence>
<evidence type="ECO:0000313" key="1">
    <source>
        <dbReference type="EMBL" id="QHT20971.1"/>
    </source>
</evidence>
<protein>
    <recommendedName>
        <fullName evidence="2">MIF4G domain-containing protein</fullName>
    </recommendedName>
</protein>
<dbReference type="AlphaFoldDB" id="A0A6C0DX24"/>
<sequence length="351" mass="41858">MISYSSSFINEYYQSLENKTLDAQLLDSLNSILTTINNDMSLNAIENEYEFRFKKTKSKSKSNDYYYQQQQSASFNTFNSVRCQKKKKKTKTQIEVVKSTLKSILNKLSPSNYTKLENDLVTLYTQLHDSCMENNNNEDIHYIDTYIINYICYNNVSYSNIYVNILFTLFNIYYNKNYKLETSHIYNLLQTHYNDFLTFDNIIKNKTHDLCDEFSVNKHNDKYKCFIILIINLYKKMHTIETLSSEKTVFFSEFFLTHSSMSLLILHFNQFFIKNLELENNKDYCETIQEFLIILYNELLKEGKFIKTLDCDLKIINDIKFLLLNSTNYPSYTTKIKFKLMNIRDKYEALV</sequence>
<reference evidence="1" key="1">
    <citation type="journal article" date="2020" name="Nature">
        <title>Giant virus diversity and host interactions through global metagenomics.</title>
        <authorList>
            <person name="Schulz F."/>
            <person name="Roux S."/>
            <person name="Paez-Espino D."/>
            <person name="Jungbluth S."/>
            <person name="Walsh D.A."/>
            <person name="Denef V.J."/>
            <person name="McMahon K.D."/>
            <person name="Konstantinidis K.T."/>
            <person name="Eloe-Fadrosh E.A."/>
            <person name="Kyrpides N.C."/>
            <person name="Woyke T."/>
        </authorList>
    </citation>
    <scope>NUCLEOTIDE SEQUENCE</scope>
    <source>
        <strain evidence="1">GVMAG-M-3300023174-75</strain>
    </source>
</reference>
<organism evidence="1">
    <name type="scientific">viral metagenome</name>
    <dbReference type="NCBI Taxonomy" id="1070528"/>
    <lineage>
        <taxon>unclassified sequences</taxon>
        <taxon>metagenomes</taxon>
        <taxon>organismal metagenomes</taxon>
    </lineage>
</organism>